<evidence type="ECO:0000256" key="7">
    <source>
        <dbReference type="ARBA" id="ARBA00023180"/>
    </source>
</evidence>
<comment type="caution">
    <text evidence="8">The sequence shown here is derived from an EMBL/GenBank/DDBJ whole genome shotgun (WGS) entry which is preliminary data.</text>
</comment>
<protein>
    <recommendedName>
        <fullName evidence="10">Ionotropic receptor</fullName>
    </recommendedName>
</protein>
<reference evidence="8 9" key="1">
    <citation type="submission" date="2021-06" db="EMBL/GenBank/DDBJ databases">
        <title>A haploid diamondback moth (Plutella xylostella L.) genome assembly resolves 31 chromosomes and identifies a diamide resistance mutation.</title>
        <authorList>
            <person name="Ward C.M."/>
            <person name="Perry K.D."/>
            <person name="Baker G."/>
            <person name="Powis K."/>
            <person name="Heckel D.G."/>
            <person name="Baxter S.W."/>
        </authorList>
    </citation>
    <scope>NUCLEOTIDE SEQUENCE [LARGE SCALE GENOMIC DNA]</scope>
    <source>
        <strain evidence="8 9">LV</strain>
        <tissue evidence="8">Single pupa</tissue>
    </source>
</reference>
<dbReference type="PANTHER" id="PTHR42643:SF32">
    <property type="entry name" value="IONOTROPIC RECEPTOR 31A, ISOFORM C-RELATED"/>
    <property type="match status" value="1"/>
</dbReference>
<evidence type="ECO:0000256" key="2">
    <source>
        <dbReference type="ARBA" id="ARBA00022475"/>
    </source>
</evidence>
<gene>
    <name evidence="8" type="ORF">JYU34_013085</name>
</gene>
<dbReference type="InterPro" id="IPR052192">
    <property type="entry name" value="Insect_Ionotropic_Sensory_Rcpt"/>
</dbReference>
<dbReference type="Proteomes" id="UP000823941">
    <property type="component" value="Chromosome 17"/>
</dbReference>
<evidence type="ECO:0000313" key="8">
    <source>
        <dbReference type="EMBL" id="KAG7303064.1"/>
    </source>
</evidence>
<organism evidence="8 9">
    <name type="scientific">Plutella xylostella</name>
    <name type="common">Diamondback moth</name>
    <name type="synonym">Plutella maculipennis</name>
    <dbReference type="NCBI Taxonomy" id="51655"/>
    <lineage>
        <taxon>Eukaryota</taxon>
        <taxon>Metazoa</taxon>
        <taxon>Ecdysozoa</taxon>
        <taxon>Arthropoda</taxon>
        <taxon>Hexapoda</taxon>
        <taxon>Insecta</taxon>
        <taxon>Pterygota</taxon>
        <taxon>Neoptera</taxon>
        <taxon>Endopterygota</taxon>
        <taxon>Lepidoptera</taxon>
        <taxon>Glossata</taxon>
        <taxon>Ditrysia</taxon>
        <taxon>Yponomeutoidea</taxon>
        <taxon>Plutellidae</taxon>
        <taxon>Plutella</taxon>
    </lineage>
</organism>
<evidence type="ECO:0000256" key="4">
    <source>
        <dbReference type="ARBA" id="ARBA00022989"/>
    </source>
</evidence>
<evidence type="ECO:0000256" key="6">
    <source>
        <dbReference type="ARBA" id="ARBA00023170"/>
    </source>
</evidence>
<comment type="subcellular location">
    <subcellularLocation>
        <location evidence="1">Cell membrane</location>
        <topology evidence="1">Multi-pass membrane protein</topology>
    </subcellularLocation>
</comment>
<keyword evidence="7" id="KW-0325">Glycoprotein</keyword>
<dbReference type="EMBL" id="JAHIBW010000017">
    <property type="protein sequence ID" value="KAG7303064.1"/>
    <property type="molecule type" value="Genomic_DNA"/>
</dbReference>
<keyword evidence="4" id="KW-1133">Transmembrane helix</keyword>
<dbReference type="PANTHER" id="PTHR42643">
    <property type="entry name" value="IONOTROPIC RECEPTOR 20A-RELATED"/>
    <property type="match status" value="1"/>
</dbReference>
<keyword evidence="2" id="KW-1003">Cell membrane</keyword>
<accession>A0ABQ7QE79</accession>
<name>A0ABQ7QE79_PLUXY</name>
<evidence type="ECO:0000256" key="5">
    <source>
        <dbReference type="ARBA" id="ARBA00023136"/>
    </source>
</evidence>
<keyword evidence="3" id="KW-0812">Transmembrane</keyword>
<sequence length="238" mass="27048">RPDRFRPEMLDYDNSSPDINVVTKTSVNIFNIVAERHNFRFVHSITDRWVGSLVKNDTGTRAGVTSLFFREADFITVLRLYPELYSQIDYLYPHVTYIGTKFYYRIPETGVGKYENRFLTPLSPGSWSCILAMCVVCAGVLLMTTVVENRPSSAQFALFTVMALVSQQTRKVAVLVTGTSCLLLYNYYTSSVVSWLLSAPPPSIHSIDELMQSPLEVIFEDVGYTKSWLQVKGLCFLY</sequence>
<keyword evidence="6" id="KW-0675">Receptor</keyword>
<evidence type="ECO:0000256" key="1">
    <source>
        <dbReference type="ARBA" id="ARBA00004651"/>
    </source>
</evidence>
<proteinExistence type="predicted"/>
<keyword evidence="9" id="KW-1185">Reference proteome</keyword>
<keyword evidence="5" id="KW-0472">Membrane</keyword>
<evidence type="ECO:0000256" key="3">
    <source>
        <dbReference type="ARBA" id="ARBA00022692"/>
    </source>
</evidence>
<evidence type="ECO:0000313" key="9">
    <source>
        <dbReference type="Proteomes" id="UP000823941"/>
    </source>
</evidence>
<evidence type="ECO:0008006" key="10">
    <source>
        <dbReference type="Google" id="ProtNLM"/>
    </source>
</evidence>
<feature type="non-terminal residue" evidence="8">
    <location>
        <position position="1"/>
    </location>
</feature>